<organism evidence="3 4">
    <name type="scientific">Photobacterium lutimaris</name>
    <dbReference type="NCBI Taxonomy" id="388278"/>
    <lineage>
        <taxon>Bacteria</taxon>
        <taxon>Pseudomonadati</taxon>
        <taxon>Pseudomonadota</taxon>
        <taxon>Gammaproteobacteria</taxon>
        <taxon>Vibrionales</taxon>
        <taxon>Vibrionaceae</taxon>
        <taxon>Photobacterium</taxon>
    </lineage>
</organism>
<comment type="caution">
    <text evidence="3">The sequence shown here is derived from an EMBL/GenBank/DDBJ whole genome shotgun (WGS) entry which is preliminary data.</text>
</comment>
<dbReference type="Gene3D" id="1.10.150.20">
    <property type="entry name" value="5' to 3' exonuclease, C-terminal subdomain"/>
    <property type="match status" value="1"/>
</dbReference>
<accession>A0A2T3ITK4</accession>
<dbReference type="RefSeq" id="WP_107350826.1">
    <property type="nucleotide sequence ID" value="NZ_PYMH01000013.1"/>
</dbReference>
<dbReference type="PANTHER" id="PTHR36121:SF1">
    <property type="entry name" value="PROTEIN SXY"/>
    <property type="match status" value="1"/>
</dbReference>
<evidence type="ECO:0000313" key="4">
    <source>
        <dbReference type="Proteomes" id="UP000241222"/>
    </source>
</evidence>
<dbReference type="Pfam" id="PF04994">
    <property type="entry name" value="TfoX_C"/>
    <property type="match status" value="1"/>
</dbReference>
<evidence type="ECO:0000313" key="3">
    <source>
        <dbReference type="EMBL" id="PSU31695.1"/>
    </source>
</evidence>
<dbReference type="EMBL" id="PYMH01000013">
    <property type="protein sequence ID" value="PSU31695.1"/>
    <property type="molecule type" value="Genomic_DNA"/>
</dbReference>
<dbReference type="Gene3D" id="3.30.1460.30">
    <property type="entry name" value="YgaC/TfoX-N like chaperone"/>
    <property type="match status" value="1"/>
</dbReference>
<dbReference type="InterPro" id="IPR007076">
    <property type="entry name" value="TfoX_N"/>
</dbReference>
<evidence type="ECO:0000259" key="2">
    <source>
        <dbReference type="Pfam" id="PF04994"/>
    </source>
</evidence>
<dbReference type="PANTHER" id="PTHR36121">
    <property type="entry name" value="PROTEIN SXY"/>
    <property type="match status" value="1"/>
</dbReference>
<name>A0A2T3ITK4_9GAMM</name>
<dbReference type="Proteomes" id="UP000241222">
    <property type="component" value="Unassembled WGS sequence"/>
</dbReference>
<dbReference type="OrthoDB" id="8687154at2"/>
<reference evidence="3 4" key="1">
    <citation type="submission" date="2018-03" db="EMBL/GenBank/DDBJ databases">
        <title>Whole genome sequencing of Histamine producing bacteria.</title>
        <authorList>
            <person name="Butler K."/>
        </authorList>
    </citation>
    <scope>NUCLEOTIDE SEQUENCE [LARGE SCALE GENOMIC DNA]</scope>
    <source>
        <strain evidence="3 4">JCM 13586</strain>
    </source>
</reference>
<sequence>MNINLKAAQDLFSPLGKAITVKCMFGGYGVFADGHIFAILVKDDIYLRASNSKLSEYKEKGFNCYTYSKPNRLHKSLSKLGGKGIEANHDVATRYYKVPYTGAELLKEAGLLLESAIIEKMPTPICEQRLKDLVNLKLSSERMLKRSGIDNYSKLKEVGAVSAFFAVKDKVNTELNHDFVLRLQGAIDNVHYSTLPVEVKTTLMNRVNID</sequence>
<keyword evidence="4" id="KW-1185">Reference proteome</keyword>
<dbReference type="Pfam" id="PF04993">
    <property type="entry name" value="TfoX_N"/>
    <property type="match status" value="1"/>
</dbReference>
<proteinExistence type="predicted"/>
<feature type="domain" description="TfoX N-terminal" evidence="1">
    <location>
        <begin position="10"/>
        <end position="99"/>
    </location>
</feature>
<dbReference type="InterPro" id="IPR047525">
    <property type="entry name" value="TfoX-like"/>
</dbReference>
<feature type="domain" description="TfoX C-terminal" evidence="2">
    <location>
        <begin position="127"/>
        <end position="205"/>
    </location>
</feature>
<evidence type="ECO:0008006" key="5">
    <source>
        <dbReference type="Google" id="ProtNLM"/>
    </source>
</evidence>
<protein>
    <recommendedName>
        <fullName evidence="5">DNA transformation protein</fullName>
    </recommendedName>
</protein>
<evidence type="ECO:0000259" key="1">
    <source>
        <dbReference type="Pfam" id="PF04993"/>
    </source>
</evidence>
<dbReference type="SUPFAM" id="SSF159894">
    <property type="entry name" value="YgaC/TfoX-N like"/>
    <property type="match status" value="1"/>
</dbReference>
<dbReference type="AlphaFoldDB" id="A0A2T3ITK4"/>
<dbReference type="InterPro" id="IPR007077">
    <property type="entry name" value="TfoX_C"/>
</dbReference>
<gene>
    <name evidence="3" type="ORF">C9I99_21140</name>
</gene>